<dbReference type="Proteomes" id="UP000546126">
    <property type="component" value="Unassembled WGS sequence"/>
</dbReference>
<accession>A0A7Y6J031</accession>
<keyword evidence="2" id="KW-1185">Reference proteome</keyword>
<feature type="non-terminal residue" evidence="1">
    <location>
        <position position="1"/>
    </location>
</feature>
<name>A0A7Y6J031_9ACTN</name>
<protein>
    <submittedName>
        <fullName evidence="1">Uncharacterized protein</fullName>
    </submittedName>
</protein>
<organism evidence="1 2">
    <name type="scientific">Nonomuraea rhodomycinica</name>
    <dbReference type="NCBI Taxonomy" id="1712872"/>
    <lineage>
        <taxon>Bacteria</taxon>
        <taxon>Bacillati</taxon>
        <taxon>Actinomycetota</taxon>
        <taxon>Actinomycetes</taxon>
        <taxon>Streptosporangiales</taxon>
        <taxon>Streptosporangiaceae</taxon>
        <taxon>Nonomuraea</taxon>
    </lineage>
</organism>
<evidence type="ECO:0000313" key="2">
    <source>
        <dbReference type="Proteomes" id="UP000546126"/>
    </source>
</evidence>
<gene>
    <name evidence="1" type="ORF">HT134_44395</name>
</gene>
<reference evidence="1 2" key="1">
    <citation type="submission" date="2020-06" db="EMBL/GenBank/DDBJ databases">
        <authorList>
            <person name="Chanama M."/>
        </authorList>
    </citation>
    <scope>NUCLEOTIDE SEQUENCE [LARGE SCALE GENOMIC DNA]</scope>
    <source>
        <strain evidence="1 2">TBRC6557</strain>
    </source>
</reference>
<sequence>TFGHHFIQVSPAGPAEHAGYEVEYKEGHMVRTLMPRLEDVRPSFHEYATGDRSVLARHDWSS</sequence>
<comment type="caution">
    <text evidence="1">The sequence shown here is derived from an EMBL/GenBank/DDBJ whole genome shotgun (WGS) entry which is preliminary data.</text>
</comment>
<dbReference type="EMBL" id="JABWGO010000061">
    <property type="protein sequence ID" value="NUW47093.1"/>
    <property type="molecule type" value="Genomic_DNA"/>
</dbReference>
<dbReference type="AlphaFoldDB" id="A0A7Y6J031"/>
<evidence type="ECO:0000313" key="1">
    <source>
        <dbReference type="EMBL" id="NUW47093.1"/>
    </source>
</evidence>
<proteinExistence type="predicted"/>